<dbReference type="EMBL" id="BMIR01000021">
    <property type="protein sequence ID" value="GGE52421.1"/>
    <property type="molecule type" value="Genomic_DNA"/>
</dbReference>
<feature type="transmembrane region" description="Helical" evidence="1">
    <location>
        <begin position="58"/>
        <end position="76"/>
    </location>
</feature>
<feature type="transmembrane region" description="Helical" evidence="1">
    <location>
        <begin position="6"/>
        <end position="23"/>
    </location>
</feature>
<feature type="transmembrane region" description="Helical" evidence="1">
    <location>
        <begin position="126"/>
        <end position="148"/>
    </location>
</feature>
<dbReference type="RefSeq" id="WP_373285732.1">
    <property type="nucleotide sequence ID" value="NZ_BMIR01000021.1"/>
</dbReference>
<evidence type="ECO:0000313" key="2">
    <source>
        <dbReference type="EMBL" id="GGE52421.1"/>
    </source>
</evidence>
<gene>
    <name evidence="2" type="primary">ccdC</name>
    <name evidence="2" type="ORF">GCM10011391_34110</name>
</gene>
<dbReference type="PIRSF" id="PIRSF021441">
    <property type="entry name" value="DUF1453"/>
    <property type="match status" value="1"/>
</dbReference>
<organism evidence="2 3">
    <name type="scientific">Pullulanibacillus camelliae</name>
    <dbReference type="NCBI Taxonomy" id="1707096"/>
    <lineage>
        <taxon>Bacteria</taxon>
        <taxon>Bacillati</taxon>
        <taxon>Bacillota</taxon>
        <taxon>Bacilli</taxon>
        <taxon>Bacillales</taxon>
        <taxon>Sporolactobacillaceae</taxon>
        <taxon>Pullulanibacillus</taxon>
    </lineage>
</organism>
<dbReference type="PANTHER" id="PTHR39164">
    <property type="entry name" value="PROTEIN CCDC"/>
    <property type="match status" value="1"/>
</dbReference>
<comment type="caution">
    <text evidence="2">The sequence shown here is derived from an EMBL/GenBank/DDBJ whole genome shotgun (WGS) entry which is preliminary data.</text>
</comment>
<dbReference type="PANTHER" id="PTHR39164:SF1">
    <property type="entry name" value="PROTEIN CCDC"/>
    <property type="match status" value="1"/>
</dbReference>
<dbReference type="InterPro" id="IPR031306">
    <property type="entry name" value="CcdC"/>
</dbReference>
<feature type="transmembrane region" description="Helical" evidence="1">
    <location>
        <begin position="96"/>
        <end position="114"/>
    </location>
</feature>
<feature type="transmembrane region" description="Helical" evidence="1">
    <location>
        <begin position="35"/>
        <end position="52"/>
    </location>
</feature>
<name>A0A8J2YLS6_9BACL</name>
<keyword evidence="1" id="KW-1133">Transmembrane helix</keyword>
<proteinExistence type="predicted"/>
<dbReference type="Proteomes" id="UP000628775">
    <property type="component" value="Unassembled WGS sequence"/>
</dbReference>
<keyword evidence="1" id="KW-0812">Transmembrane</keyword>
<dbReference type="Pfam" id="PF07301">
    <property type="entry name" value="DUF1453"/>
    <property type="match status" value="1"/>
</dbReference>
<reference evidence="2" key="2">
    <citation type="submission" date="2020-09" db="EMBL/GenBank/DDBJ databases">
        <authorList>
            <person name="Sun Q."/>
            <person name="Zhou Y."/>
        </authorList>
    </citation>
    <scope>NUCLEOTIDE SEQUENCE</scope>
    <source>
        <strain evidence="2">CGMCC 1.15371</strain>
    </source>
</reference>
<keyword evidence="3" id="KW-1185">Reference proteome</keyword>
<sequence length="163" mass="18332">MLVEIISLLIGILFATSIIIVRLKAANQPTNSRKILLPPLFMSTGFLMFIAPQVRVSVVELLEAFLVGVIFSILLVKTSKFSVHDGDIYLKRSKAFIFILVGLLLVRTILKIVLEKDMNIDIGQTAGLFFTLAFGMILPWRIAMYVMYKRLEKQINNGDILST</sequence>
<accession>A0A8J2YLS6</accession>
<reference evidence="2" key="1">
    <citation type="journal article" date="2014" name="Int. J. Syst. Evol. Microbiol.">
        <title>Complete genome sequence of Corynebacterium casei LMG S-19264T (=DSM 44701T), isolated from a smear-ripened cheese.</title>
        <authorList>
            <consortium name="US DOE Joint Genome Institute (JGI-PGF)"/>
            <person name="Walter F."/>
            <person name="Albersmeier A."/>
            <person name="Kalinowski J."/>
            <person name="Ruckert C."/>
        </authorList>
    </citation>
    <scope>NUCLEOTIDE SEQUENCE</scope>
    <source>
        <strain evidence="2">CGMCC 1.15371</strain>
    </source>
</reference>
<evidence type="ECO:0000313" key="3">
    <source>
        <dbReference type="Proteomes" id="UP000628775"/>
    </source>
</evidence>
<keyword evidence="1" id="KW-0472">Membrane</keyword>
<evidence type="ECO:0000256" key="1">
    <source>
        <dbReference type="SAM" id="Phobius"/>
    </source>
</evidence>
<protein>
    <submittedName>
        <fullName evidence="2">Protein CcdC</fullName>
    </submittedName>
</protein>
<dbReference type="InterPro" id="IPR058247">
    <property type="entry name" value="DUF1453"/>
</dbReference>
<dbReference type="AlphaFoldDB" id="A0A8J2YLS6"/>